<dbReference type="eggNOG" id="COG0507">
    <property type="taxonomic scope" value="Bacteria"/>
</dbReference>
<dbReference type="HOGENOM" id="CLU_719043_0_0_0"/>
<dbReference type="AlphaFoldDB" id="A9WGE6"/>
<dbReference type="Pfam" id="PF09620">
    <property type="entry name" value="Cas_csx3"/>
    <property type="match status" value="2"/>
</dbReference>
<reference evidence="2" key="1">
    <citation type="journal article" date="2011" name="BMC Genomics">
        <title>Complete genome sequence of the filamentous anoxygenic phototrophic bacterium Chloroflexus aurantiacus.</title>
        <authorList>
            <person name="Tang K.H."/>
            <person name="Barry K."/>
            <person name="Chertkov O."/>
            <person name="Dalin E."/>
            <person name="Han C.S."/>
            <person name="Hauser L.J."/>
            <person name="Honchak B.M."/>
            <person name="Karbach L.E."/>
            <person name="Land M.L."/>
            <person name="Lapidus A."/>
            <person name="Larimer F.W."/>
            <person name="Mikhailova N."/>
            <person name="Pitluck S."/>
            <person name="Pierson B.K."/>
            <person name="Blankenship R.E."/>
        </authorList>
    </citation>
    <scope>NUCLEOTIDE SEQUENCE [LARGE SCALE GENOMIC DNA]</scope>
    <source>
        <strain evidence="2">ATCC 29366 / DSM 635 / J-10-fl</strain>
    </source>
</reference>
<dbReference type="Proteomes" id="UP000002008">
    <property type="component" value="Chromosome"/>
</dbReference>
<dbReference type="KEGG" id="cau:Caur_2269"/>
<dbReference type="PATRIC" id="fig|324602.8.peg.2570"/>
<evidence type="ECO:0000313" key="2">
    <source>
        <dbReference type="Proteomes" id="UP000002008"/>
    </source>
</evidence>
<evidence type="ECO:0000313" key="1">
    <source>
        <dbReference type="EMBL" id="ABY35478.1"/>
    </source>
</evidence>
<dbReference type="CDD" id="cd09740">
    <property type="entry name" value="Csx3_III-U"/>
    <property type="match status" value="1"/>
</dbReference>
<dbReference type="STRING" id="324602.Caur_2269"/>
<name>A9WGE6_CHLAA</name>
<keyword evidence="2" id="KW-1185">Reference proteome</keyword>
<dbReference type="InParanoid" id="A9WGE6"/>
<dbReference type="EMBL" id="CP000909">
    <property type="protein sequence ID" value="ABY35478.1"/>
    <property type="molecule type" value="Genomic_DNA"/>
</dbReference>
<protein>
    <submittedName>
        <fullName evidence="1">Uncharacterized protein</fullName>
    </submittedName>
</protein>
<dbReference type="RefSeq" id="WP_012258132.1">
    <property type="nucleotide sequence ID" value="NC_010175.1"/>
</dbReference>
<dbReference type="InterPro" id="IPR027417">
    <property type="entry name" value="P-loop_NTPase"/>
</dbReference>
<organism evidence="1 2">
    <name type="scientific">Chloroflexus aurantiacus (strain ATCC 29366 / DSM 635 / J-10-fl)</name>
    <dbReference type="NCBI Taxonomy" id="324602"/>
    <lineage>
        <taxon>Bacteria</taxon>
        <taxon>Bacillati</taxon>
        <taxon>Chloroflexota</taxon>
        <taxon>Chloroflexia</taxon>
        <taxon>Chloroflexales</taxon>
        <taxon>Chloroflexineae</taxon>
        <taxon>Chloroflexaceae</taxon>
        <taxon>Chloroflexus</taxon>
    </lineage>
</organism>
<sequence length="384" mass="43528">MNTFPAVLIGGPPHSGKSVLTYLLTQYLRQRGIEHYVLRACPDGEGDWSQESTPDLVRLLRQKGAFDRTFVDRVCRDIEQRHLPLLVDVGGRPTLDQERIIQRCTHAIVLSATPQGMDEWRNRVEQYGLIIVAELHSELHGSDQIEVEKPVLRGVISGLERNAPTGGIVVEALANRLARLMHYDQAELVQQHLQRAPAELVVDLDRLARQMWVEATQRRWIPPDLPQILDSIPAKTPLAIYGRGPNWLYAALAGHTAPAPFSLFDPRLGWAQAQSLRRVPQPVADVIRWQTREEQDYTLLKAHLLEPYLDYDDLSALTVPRLDPQRGVVVSGKLPFWLLTSLIVTYHEHPWLAVIQPQLNPNSVIIFSRCEDYRPGNSIQVVLD</sequence>
<dbReference type="SUPFAM" id="SSF52540">
    <property type="entry name" value="P-loop containing nucleoside triphosphate hydrolases"/>
    <property type="match status" value="1"/>
</dbReference>
<proteinExistence type="predicted"/>
<gene>
    <name evidence="1" type="ordered locus">Caur_2269</name>
</gene>
<accession>A9WGE6</accession>
<dbReference type="InterPro" id="IPR013409">
    <property type="entry name" value="CRISPR-assoc_prot_Crn3/Csx3"/>
</dbReference>
<dbReference type="EnsemblBacteria" id="ABY35478">
    <property type="protein sequence ID" value="ABY35478"/>
    <property type="gene ID" value="Caur_2269"/>
</dbReference>